<dbReference type="EMBL" id="UYYA01003898">
    <property type="protein sequence ID" value="VDM57422.1"/>
    <property type="molecule type" value="Genomic_DNA"/>
</dbReference>
<dbReference type="SUPFAM" id="SSF46689">
    <property type="entry name" value="Homeodomain-like"/>
    <property type="match status" value="1"/>
</dbReference>
<dbReference type="GO" id="GO:0048812">
    <property type="term" value="P:neuron projection morphogenesis"/>
    <property type="evidence" value="ECO:0007669"/>
    <property type="project" value="TreeGrafter"/>
</dbReference>
<dbReference type="CDD" id="cd00086">
    <property type="entry name" value="homeodomain"/>
    <property type="match status" value="1"/>
</dbReference>
<organism evidence="7">
    <name type="scientific">Angiostrongylus costaricensis</name>
    <name type="common">Nematode worm</name>
    <dbReference type="NCBI Taxonomy" id="334426"/>
    <lineage>
        <taxon>Eukaryota</taxon>
        <taxon>Metazoa</taxon>
        <taxon>Ecdysozoa</taxon>
        <taxon>Nematoda</taxon>
        <taxon>Chromadorea</taxon>
        <taxon>Rhabditida</taxon>
        <taxon>Rhabditina</taxon>
        <taxon>Rhabditomorpha</taxon>
        <taxon>Strongyloidea</taxon>
        <taxon>Metastrongylidae</taxon>
        <taxon>Angiostrongylus</taxon>
    </lineage>
</organism>
<name>A0A0R3PM00_ANGCS</name>
<dbReference type="GO" id="GO:1990837">
    <property type="term" value="F:sequence-specific double-stranded DNA binding"/>
    <property type="evidence" value="ECO:0007669"/>
    <property type="project" value="TreeGrafter"/>
</dbReference>
<evidence type="ECO:0000259" key="4">
    <source>
        <dbReference type="PROSITE" id="PS50071"/>
    </source>
</evidence>
<keyword evidence="2 3" id="KW-0371">Homeobox</keyword>
<reference evidence="5 6" key="2">
    <citation type="submission" date="2018-11" db="EMBL/GenBank/DDBJ databases">
        <authorList>
            <consortium name="Pathogen Informatics"/>
        </authorList>
    </citation>
    <scope>NUCLEOTIDE SEQUENCE [LARGE SCALE GENOMIC DNA]</scope>
    <source>
        <strain evidence="5 6">Costa Rica</strain>
    </source>
</reference>
<dbReference type="InterPro" id="IPR001356">
    <property type="entry name" value="HD"/>
</dbReference>
<dbReference type="AlphaFoldDB" id="A0A0R3PM00"/>
<evidence type="ECO:0000313" key="5">
    <source>
        <dbReference type="EMBL" id="VDM57422.1"/>
    </source>
</evidence>
<keyword evidence="2 3" id="KW-0539">Nucleus</keyword>
<dbReference type="PANTHER" id="PTHR24335:SF4">
    <property type="entry name" value="EXTRA-EXTRA"/>
    <property type="match status" value="1"/>
</dbReference>
<proteinExistence type="predicted"/>
<dbReference type="InterPro" id="IPR009057">
    <property type="entry name" value="Homeodomain-like_sf"/>
</dbReference>
<dbReference type="SMART" id="SM00389">
    <property type="entry name" value="HOX"/>
    <property type="match status" value="1"/>
</dbReference>
<dbReference type="Pfam" id="PF00046">
    <property type="entry name" value="Homeodomain"/>
    <property type="match status" value="1"/>
</dbReference>
<evidence type="ECO:0000256" key="1">
    <source>
        <dbReference type="ARBA" id="ARBA00004123"/>
    </source>
</evidence>
<evidence type="ECO:0000313" key="7">
    <source>
        <dbReference type="WBParaSite" id="ACOC_0000583601-mRNA-1"/>
    </source>
</evidence>
<evidence type="ECO:0000256" key="3">
    <source>
        <dbReference type="RuleBase" id="RU000682"/>
    </source>
</evidence>
<dbReference type="Gene3D" id="1.10.10.60">
    <property type="entry name" value="Homeodomain-like"/>
    <property type="match status" value="1"/>
</dbReference>
<dbReference type="PROSITE" id="PS50071">
    <property type="entry name" value="HOMEOBOX_2"/>
    <property type="match status" value="1"/>
</dbReference>
<evidence type="ECO:0000256" key="2">
    <source>
        <dbReference type="PROSITE-ProRule" id="PRU00108"/>
    </source>
</evidence>
<dbReference type="GO" id="GO:0005634">
    <property type="term" value="C:nucleus"/>
    <property type="evidence" value="ECO:0007669"/>
    <property type="project" value="UniProtKB-SubCell"/>
</dbReference>
<dbReference type="InterPro" id="IPR042768">
    <property type="entry name" value="MNX1/Ceh-12"/>
</dbReference>
<dbReference type="STRING" id="334426.A0A0R3PM00"/>
<comment type="subcellular location">
    <subcellularLocation>
        <location evidence="1 2 3">Nucleus</location>
    </subcellularLocation>
</comment>
<gene>
    <name evidence="5" type="ORF">ACOC_LOCUS5837</name>
</gene>
<dbReference type="Proteomes" id="UP000267027">
    <property type="component" value="Unassembled WGS sequence"/>
</dbReference>
<accession>A0A0R3PM00</accession>
<reference evidence="7" key="1">
    <citation type="submission" date="2017-02" db="UniProtKB">
        <authorList>
            <consortium name="WormBaseParasite"/>
        </authorList>
    </citation>
    <scope>IDENTIFICATION</scope>
</reference>
<dbReference type="GO" id="GO:0007417">
    <property type="term" value="P:central nervous system development"/>
    <property type="evidence" value="ECO:0007669"/>
    <property type="project" value="TreeGrafter"/>
</dbReference>
<protein>
    <submittedName>
        <fullName evidence="7">Homeobox domain-containing protein</fullName>
    </submittedName>
</protein>
<keyword evidence="6" id="KW-1185">Reference proteome</keyword>
<dbReference type="OrthoDB" id="6159439at2759"/>
<keyword evidence="2 3" id="KW-0238">DNA-binding</keyword>
<dbReference type="WBParaSite" id="ACOC_0000583601-mRNA-1">
    <property type="protein sequence ID" value="ACOC_0000583601-mRNA-1"/>
    <property type="gene ID" value="ACOC_0000583601"/>
</dbReference>
<evidence type="ECO:0000313" key="6">
    <source>
        <dbReference type="Proteomes" id="UP000267027"/>
    </source>
</evidence>
<dbReference type="PANTHER" id="PTHR24335">
    <property type="entry name" value="MOTOR NEURON AND PANCREAS HOMEOBOX PROTEIN"/>
    <property type="match status" value="1"/>
</dbReference>
<feature type="domain" description="Homeobox" evidence="4">
    <location>
        <begin position="25"/>
        <end position="78"/>
    </location>
</feature>
<sequence>IFKLSGLFRKTQSDLITVGAWHTWGKIRRPRTAFTSEQLIQLERQFNENKYLSRPRRYQLAQELCLTETQVSTFASSH</sequence>